<dbReference type="Proteomes" id="UP000287296">
    <property type="component" value="Unassembled WGS sequence"/>
</dbReference>
<name>A0A429XCL6_SIMTE</name>
<dbReference type="EMBL" id="QYTW02000002">
    <property type="protein sequence ID" value="RST61082.1"/>
    <property type="molecule type" value="Genomic_DNA"/>
</dbReference>
<organism evidence="3 4">
    <name type="scientific">Siminovitchia terrae</name>
    <name type="common">Bacillus terrae</name>
    <dbReference type="NCBI Taxonomy" id="1914933"/>
    <lineage>
        <taxon>Bacteria</taxon>
        <taxon>Bacillati</taxon>
        <taxon>Bacillota</taxon>
        <taxon>Bacilli</taxon>
        <taxon>Bacillales</taxon>
        <taxon>Bacillaceae</taxon>
        <taxon>Siminovitchia</taxon>
    </lineage>
</organism>
<evidence type="ECO:0000259" key="2">
    <source>
        <dbReference type="Pfam" id="PF13559"/>
    </source>
</evidence>
<proteinExistence type="predicted"/>
<gene>
    <name evidence="3" type="ORF">D5F11_003255</name>
</gene>
<keyword evidence="1" id="KW-0812">Transmembrane</keyword>
<keyword evidence="1" id="KW-1133">Transmembrane helix</keyword>
<evidence type="ECO:0000256" key="1">
    <source>
        <dbReference type="SAM" id="Phobius"/>
    </source>
</evidence>
<dbReference type="Pfam" id="PF13559">
    <property type="entry name" value="DUF4129"/>
    <property type="match status" value="1"/>
</dbReference>
<evidence type="ECO:0000313" key="4">
    <source>
        <dbReference type="Proteomes" id="UP000287296"/>
    </source>
</evidence>
<dbReference type="RefSeq" id="WP_120114734.1">
    <property type="nucleotide sequence ID" value="NZ_QYTW02000002.1"/>
</dbReference>
<accession>A0A429XCL6</accession>
<reference evidence="3 4" key="1">
    <citation type="submission" date="2018-12" db="EMBL/GenBank/DDBJ databases">
        <authorList>
            <person name="Sun L."/>
            <person name="Chen Z."/>
        </authorList>
    </citation>
    <scope>NUCLEOTIDE SEQUENCE [LARGE SCALE GENOMIC DNA]</scope>
    <source>
        <strain evidence="3 4">LMG 29736</strain>
    </source>
</reference>
<dbReference type="OrthoDB" id="2435598at2"/>
<dbReference type="AlphaFoldDB" id="A0A429XCL6"/>
<evidence type="ECO:0000313" key="3">
    <source>
        <dbReference type="EMBL" id="RST61082.1"/>
    </source>
</evidence>
<feature type="transmembrane region" description="Helical" evidence="1">
    <location>
        <begin position="59"/>
        <end position="83"/>
    </location>
</feature>
<comment type="caution">
    <text evidence="3">The sequence shown here is derived from an EMBL/GenBank/DDBJ whole genome shotgun (WGS) entry which is preliminary data.</text>
</comment>
<dbReference type="InterPro" id="IPR025403">
    <property type="entry name" value="TgpA-like_C"/>
</dbReference>
<sequence length="213" mass="25670">MLDADQARERLQEILNKAEYKVYENQTKGFLQSWWDSAKEWIVRQLEKLFPSHEAASAAAGPVLILIAVLIVIVLGLVVYFVVRHTRRSRRYRDKSPLQSMSELDWTSERHLAEVLKLEKQQDYSMAARHLFLATLLYFHQKSWLEARIWKTNWEYYDELKKFNRNWADQFYHLARVFDEVTYGERKLEKEEYGQFRKEAMEWLEEPEKTMKG</sequence>
<feature type="domain" description="Protein-glutamine gamma-glutamyltransferase-like C-terminal" evidence="2">
    <location>
        <begin position="133"/>
        <end position="197"/>
    </location>
</feature>
<keyword evidence="1" id="KW-0472">Membrane</keyword>
<protein>
    <submittedName>
        <fullName evidence="3">DUF4129 domain-containing protein</fullName>
    </submittedName>
</protein>